<dbReference type="EMBL" id="FNVT01000001">
    <property type="protein sequence ID" value="SEF72887.1"/>
    <property type="molecule type" value="Genomic_DNA"/>
</dbReference>
<dbReference type="AlphaFoldDB" id="A0A1H5UF14"/>
<reference evidence="2 3" key="1">
    <citation type="submission" date="2016-10" db="EMBL/GenBank/DDBJ databases">
        <authorList>
            <person name="de Groot N.N."/>
        </authorList>
    </citation>
    <scope>NUCLEOTIDE SEQUENCE [LARGE SCALE GENOMIC DNA]</scope>
    <source>
        <strain evidence="2 3">CGMCC 4.7037</strain>
    </source>
</reference>
<keyword evidence="1" id="KW-1133">Transmembrane helix</keyword>
<dbReference type="Gene3D" id="1.20.810.10">
    <property type="entry name" value="Cytochrome Bc1 Complex, Chain C"/>
    <property type="match status" value="1"/>
</dbReference>
<proteinExistence type="predicted"/>
<evidence type="ECO:0000313" key="3">
    <source>
        <dbReference type="Proteomes" id="UP000236732"/>
    </source>
</evidence>
<evidence type="ECO:0000256" key="1">
    <source>
        <dbReference type="SAM" id="Phobius"/>
    </source>
</evidence>
<feature type="transmembrane region" description="Helical" evidence="1">
    <location>
        <begin position="89"/>
        <end position="111"/>
    </location>
</feature>
<organism evidence="2 3">
    <name type="scientific">Nonomuraea solani</name>
    <dbReference type="NCBI Taxonomy" id="1144553"/>
    <lineage>
        <taxon>Bacteria</taxon>
        <taxon>Bacillati</taxon>
        <taxon>Actinomycetota</taxon>
        <taxon>Actinomycetes</taxon>
        <taxon>Streptosporangiales</taxon>
        <taxon>Streptosporangiaceae</taxon>
        <taxon>Nonomuraea</taxon>
    </lineage>
</organism>
<protein>
    <submittedName>
        <fullName evidence="2">Ubiquinol-cytochrome c reductase cytochrome b subunit</fullName>
    </submittedName>
</protein>
<name>A0A1H5UF14_9ACTN</name>
<feature type="transmembrane region" description="Helical" evidence="1">
    <location>
        <begin position="48"/>
        <end position="68"/>
    </location>
</feature>
<accession>A0A1H5UF14</accession>
<sequence>MWEHGAYRPGAAPPSAQPFWYAGVLDGAQRLVPAWEIPIGGYVLQLGLWIPPLVLLAFFALLFLYPFLERRFTGDGDVHHLLDRPAQAPVRAALGAAVITFFTVLWAGMWVSAVPPAMHSAPGLPQPPPAPGALLTVPQSTYEVIVTGLRVAVFVLPVLAFLITRAVCARRAAPVRPD</sequence>
<dbReference type="RefSeq" id="WP_200823693.1">
    <property type="nucleotide sequence ID" value="NZ_FNVT01000001.1"/>
</dbReference>
<dbReference type="Proteomes" id="UP000236732">
    <property type="component" value="Unassembled WGS sequence"/>
</dbReference>
<keyword evidence="1" id="KW-0812">Transmembrane</keyword>
<dbReference type="InterPro" id="IPR027387">
    <property type="entry name" value="Cytb/b6-like_sf"/>
</dbReference>
<keyword evidence="1" id="KW-0472">Membrane</keyword>
<feature type="transmembrane region" description="Helical" evidence="1">
    <location>
        <begin position="144"/>
        <end position="163"/>
    </location>
</feature>
<keyword evidence="3" id="KW-1185">Reference proteome</keyword>
<gene>
    <name evidence="2" type="ORF">SAMN05444920_101485</name>
</gene>
<evidence type="ECO:0000313" key="2">
    <source>
        <dbReference type="EMBL" id="SEF72887.1"/>
    </source>
</evidence>